<reference evidence="9 10" key="1">
    <citation type="submission" date="2021-02" db="EMBL/GenBank/DDBJ databases">
        <title>The genome of Marinomonas foliarum JZW.</title>
        <authorList>
            <person name="Sun M."/>
        </authorList>
    </citation>
    <scope>NUCLEOTIDE SEQUENCE [LARGE SCALE GENOMIC DNA]</scope>
    <source>
        <strain evidence="9 10">JZW</strain>
    </source>
</reference>
<dbReference type="InterPro" id="IPR006426">
    <property type="entry name" value="Asn_synth_AEB"/>
</dbReference>
<dbReference type="GO" id="GO:0004066">
    <property type="term" value="F:asparagine synthase (glutamine-hydrolyzing) activity"/>
    <property type="evidence" value="ECO:0007669"/>
    <property type="project" value="UniProtKB-EC"/>
</dbReference>
<dbReference type="CDD" id="cd01991">
    <property type="entry name" value="Asn_synthase_B_C"/>
    <property type="match status" value="1"/>
</dbReference>
<evidence type="ECO:0000256" key="6">
    <source>
        <dbReference type="ARBA" id="ARBA00022962"/>
    </source>
</evidence>
<dbReference type="InterPro" id="IPR017932">
    <property type="entry name" value="GATase_2_dom"/>
</dbReference>
<dbReference type="InterPro" id="IPR001962">
    <property type="entry name" value="Asn_synthase"/>
</dbReference>
<protein>
    <recommendedName>
        <fullName evidence="3">asparagine synthase (glutamine-hydrolyzing)</fullName>
        <ecNumber evidence="3">6.3.5.4</ecNumber>
    </recommendedName>
</protein>
<dbReference type="Pfam" id="PF00733">
    <property type="entry name" value="Asn_synthase"/>
    <property type="match status" value="1"/>
</dbReference>
<dbReference type="InterPro" id="IPR051786">
    <property type="entry name" value="ASN_synthetase/amidase"/>
</dbReference>
<keyword evidence="9" id="KW-0436">Ligase</keyword>
<dbReference type="Gene3D" id="3.40.50.620">
    <property type="entry name" value="HUPs"/>
    <property type="match status" value="1"/>
</dbReference>
<keyword evidence="10" id="KW-1185">Reference proteome</keyword>
<evidence type="ECO:0000259" key="8">
    <source>
        <dbReference type="PROSITE" id="PS51278"/>
    </source>
</evidence>
<evidence type="ECO:0000256" key="1">
    <source>
        <dbReference type="ARBA" id="ARBA00005187"/>
    </source>
</evidence>
<dbReference type="PIRSF" id="PIRSF001589">
    <property type="entry name" value="Asn_synthetase_glu-h"/>
    <property type="match status" value="1"/>
</dbReference>
<evidence type="ECO:0000313" key="10">
    <source>
        <dbReference type="Proteomes" id="UP000644167"/>
    </source>
</evidence>
<feature type="domain" description="Glutamine amidotransferase type-2" evidence="8">
    <location>
        <begin position="2"/>
        <end position="240"/>
    </location>
</feature>
<dbReference type="PANTHER" id="PTHR43284">
    <property type="entry name" value="ASPARAGINE SYNTHETASE (GLUTAMINE-HYDROLYZING)"/>
    <property type="match status" value="1"/>
</dbReference>
<dbReference type="Pfam" id="PF13537">
    <property type="entry name" value="GATase_7"/>
    <property type="match status" value="1"/>
</dbReference>
<name>A0ABX7IUE0_9GAMM</name>
<dbReference type="NCBIfam" id="TIGR01536">
    <property type="entry name" value="asn_synth_AEB"/>
    <property type="match status" value="1"/>
</dbReference>
<gene>
    <name evidence="9" type="primary">asnB</name>
    <name evidence="9" type="ORF">JSY38_06700</name>
</gene>
<accession>A0ABX7IUE0</accession>
<dbReference type="CDD" id="cd00712">
    <property type="entry name" value="AsnB"/>
    <property type="match status" value="1"/>
</dbReference>
<dbReference type="Gene3D" id="3.60.20.10">
    <property type="entry name" value="Glutamine Phosphoribosylpyrophosphate, subunit 1, domain 1"/>
    <property type="match status" value="1"/>
</dbReference>
<dbReference type="PROSITE" id="PS51278">
    <property type="entry name" value="GATASE_TYPE_2"/>
    <property type="match status" value="1"/>
</dbReference>
<dbReference type="EMBL" id="CP070273">
    <property type="protein sequence ID" value="QRV25193.1"/>
    <property type="molecule type" value="Genomic_DNA"/>
</dbReference>
<dbReference type="Proteomes" id="UP000644167">
    <property type="component" value="Chromosome"/>
</dbReference>
<keyword evidence="5" id="KW-0067">ATP-binding</keyword>
<comment type="catalytic activity">
    <reaction evidence="7">
        <text>L-aspartate + L-glutamine + ATP + H2O = L-asparagine + L-glutamate + AMP + diphosphate + H(+)</text>
        <dbReference type="Rhea" id="RHEA:12228"/>
        <dbReference type="ChEBI" id="CHEBI:15377"/>
        <dbReference type="ChEBI" id="CHEBI:15378"/>
        <dbReference type="ChEBI" id="CHEBI:29985"/>
        <dbReference type="ChEBI" id="CHEBI:29991"/>
        <dbReference type="ChEBI" id="CHEBI:30616"/>
        <dbReference type="ChEBI" id="CHEBI:33019"/>
        <dbReference type="ChEBI" id="CHEBI:58048"/>
        <dbReference type="ChEBI" id="CHEBI:58359"/>
        <dbReference type="ChEBI" id="CHEBI:456215"/>
        <dbReference type="EC" id="6.3.5.4"/>
    </reaction>
</comment>
<evidence type="ECO:0000256" key="3">
    <source>
        <dbReference type="ARBA" id="ARBA00012737"/>
    </source>
</evidence>
<evidence type="ECO:0000313" key="9">
    <source>
        <dbReference type="EMBL" id="QRV25193.1"/>
    </source>
</evidence>
<proteinExistence type="inferred from homology"/>
<evidence type="ECO:0000256" key="7">
    <source>
        <dbReference type="ARBA" id="ARBA00048741"/>
    </source>
</evidence>
<organism evidence="9 10">
    <name type="scientific">Marinomonas foliarum</name>
    <dbReference type="NCBI Taxonomy" id="491950"/>
    <lineage>
        <taxon>Bacteria</taxon>
        <taxon>Pseudomonadati</taxon>
        <taxon>Pseudomonadota</taxon>
        <taxon>Gammaproteobacteria</taxon>
        <taxon>Oceanospirillales</taxon>
        <taxon>Oceanospirillaceae</taxon>
        <taxon>Marinomonas</taxon>
    </lineage>
</organism>
<dbReference type="InterPro" id="IPR033738">
    <property type="entry name" value="AsnB_N"/>
</dbReference>
<keyword evidence="6" id="KW-0315">Glutamine amidotransferase</keyword>
<dbReference type="SUPFAM" id="SSF52402">
    <property type="entry name" value="Adenine nucleotide alpha hydrolases-like"/>
    <property type="match status" value="1"/>
</dbReference>
<dbReference type="PANTHER" id="PTHR43284:SF1">
    <property type="entry name" value="ASPARAGINE SYNTHETASE"/>
    <property type="match status" value="1"/>
</dbReference>
<comment type="similarity">
    <text evidence="2">Belongs to the asparagine synthetase family.</text>
</comment>
<dbReference type="RefSeq" id="WP_205115962.1">
    <property type="nucleotide sequence ID" value="NZ_CP070273.1"/>
</dbReference>
<dbReference type="InterPro" id="IPR014729">
    <property type="entry name" value="Rossmann-like_a/b/a_fold"/>
</dbReference>
<dbReference type="SUPFAM" id="SSF56235">
    <property type="entry name" value="N-terminal nucleophile aminohydrolases (Ntn hydrolases)"/>
    <property type="match status" value="1"/>
</dbReference>
<keyword evidence="4" id="KW-0547">Nucleotide-binding</keyword>
<dbReference type="InterPro" id="IPR029055">
    <property type="entry name" value="Ntn_hydrolases_N"/>
</dbReference>
<sequence>MCGISGYYSKISNLNLLEYYENHKKIAHRGPDDEGFVICRAGELEHVYGDDTIDVKCIGRHIKEIDTSNLVLGHRRLSIIDLSERGHQPYRYERFTLVYNGEVYNYIELREELIKLGYSFDSDSDTEVFIKGYHCWGIDAFNQFNGMWAAAIYDQVTGHLTLTRDRFGVKPLYYIHNKDREEIYFCSEIKGLTGYFESLMINESAVYSYLRYTHLSHDDETFFEGIKSLTPGSVITFDGSLELTPYYQLKSSRNDLSSIFSNALEIRKRTDTEFGVMLSGGVDSSLIAASLMKGAKKVKSFTADFKDSMFSEKGYVDITVDKNDLEPHFIYPLVEDFRKDFDDFLLSHEYPLRSLSAYSQYKIYQYISQETDVKVIFSGQGADEIFSGYTNDYYVLLSSLLKQGKLVSFVRNLIDIKKIRGLNSSTLLKGACRYLLRDYVTRYDPYGVFIKKILYSKEPKFPGLSLFKQYQRKNIQFSSLREYFRDEDRNSMRFSIEARLPFMDYRIVEAGLALSPSEMIVEGVTKVPLRNLAKGKVSDSILLRKDKMGFVSPQEVWQKNELKHSFDSTFEEIRNYGLAGVVDGGKVFRLYRDYQAGTFTDWAFIWRCYCLHHFVRVWNIK</sequence>
<evidence type="ECO:0000256" key="4">
    <source>
        <dbReference type="ARBA" id="ARBA00022741"/>
    </source>
</evidence>
<dbReference type="EC" id="6.3.5.4" evidence="3"/>
<evidence type="ECO:0000256" key="2">
    <source>
        <dbReference type="ARBA" id="ARBA00005752"/>
    </source>
</evidence>
<comment type="pathway">
    <text evidence="1">Amino-acid biosynthesis; L-asparagine biosynthesis; L-asparagine from L-aspartate (L-Gln route): step 1/1.</text>
</comment>
<evidence type="ECO:0000256" key="5">
    <source>
        <dbReference type="ARBA" id="ARBA00022840"/>
    </source>
</evidence>